<feature type="transmembrane region" description="Helical" evidence="14">
    <location>
        <begin position="46"/>
        <end position="67"/>
    </location>
</feature>
<proteinExistence type="inferred from homology"/>
<comment type="caution">
    <text evidence="15">The sequence shown here is derived from an EMBL/GenBank/DDBJ whole genome shotgun (WGS) entry which is preliminary data.</text>
</comment>
<keyword evidence="14" id="KW-0133">Cell shape</keyword>
<dbReference type="RefSeq" id="WP_074199198.1">
    <property type="nucleotide sequence ID" value="NZ_FSQZ01000001.1"/>
</dbReference>
<evidence type="ECO:0000256" key="14">
    <source>
        <dbReference type="HAMAP-Rule" id="MF_01006"/>
    </source>
</evidence>
<keyword evidence="7 14" id="KW-0378">Hydrolase</keyword>
<evidence type="ECO:0000256" key="8">
    <source>
        <dbReference type="ARBA" id="ARBA00022989"/>
    </source>
</evidence>
<evidence type="ECO:0000256" key="10">
    <source>
        <dbReference type="ARBA" id="ARBA00023251"/>
    </source>
</evidence>
<comment type="subcellular location">
    <subcellularLocation>
        <location evidence="1 14">Cell membrane</location>
        <topology evidence="1 14">Multi-pass membrane protein</topology>
    </subcellularLocation>
</comment>
<dbReference type="HAMAP" id="MF_01006">
    <property type="entry name" value="Undec_diphosphatase"/>
    <property type="match status" value="1"/>
</dbReference>
<dbReference type="Proteomes" id="UP000185093">
    <property type="component" value="Unassembled WGS sequence"/>
</dbReference>
<comment type="catalytic activity">
    <reaction evidence="13 14">
        <text>di-trans,octa-cis-undecaprenyl diphosphate + H2O = di-trans,octa-cis-undecaprenyl phosphate + phosphate + H(+)</text>
        <dbReference type="Rhea" id="RHEA:28094"/>
        <dbReference type="ChEBI" id="CHEBI:15377"/>
        <dbReference type="ChEBI" id="CHEBI:15378"/>
        <dbReference type="ChEBI" id="CHEBI:43474"/>
        <dbReference type="ChEBI" id="CHEBI:58405"/>
        <dbReference type="ChEBI" id="CHEBI:60392"/>
        <dbReference type="EC" id="3.6.1.27"/>
    </reaction>
</comment>
<keyword evidence="14" id="KW-0961">Cell wall biogenesis/degradation</keyword>
<evidence type="ECO:0000313" key="16">
    <source>
        <dbReference type="Proteomes" id="UP000185093"/>
    </source>
</evidence>
<evidence type="ECO:0000256" key="6">
    <source>
        <dbReference type="ARBA" id="ARBA00022692"/>
    </source>
</evidence>
<keyword evidence="8 14" id="KW-1133">Transmembrane helix</keyword>
<comment type="miscellaneous">
    <text evidence="14">Bacitracin is thought to be involved in the inhibition of peptidoglycan synthesis by sequestering undecaprenyl diphosphate, thereby reducing the pool of lipid carrier available.</text>
</comment>
<evidence type="ECO:0000256" key="9">
    <source>
        <dbReference type="ARBA" id="ARBA00023136"/>
    </source>
</evidence>
<evidence type="ECO:0000313" key="15">
    <source>
        <dbReference type="EMBL" id="SIN64156.1"/>
    </source>
</evidence>
<sequence length="264" mass="28155">MTLVQSLVLGALQGFTEFLPVSSSGHLALAQRLFGLSDPPIAFDVFLHFATMLATLLYFMGDILSLLKEWLLGFAGRDQRKSEGWRYGWAVIAGTLVTALLGLPLEGAATRAFAVPWAVACGLVVTASLLGFASRIPVSDKQVSLGTGILVGLAQGIAVMPGISRSGSTIVAALMAGVRREEAFRFSFLLSLPAIMGATLLEGMKALREGVFLPDGWAYGCALAFLCGLVSLHFMRKVVVFGKWKYFSLYCLVVAAIGFIIGLL</sequence>
<keyword evidence="6 14" id="KW-0812">Transmembrane</keyword>
<name>A0ABY1JBQ9_9BACT</name>
<dbReference type="PANTHER" id="PTHR30622">
    <property type="entry name" value="UNDECAPRENYL-DIPHOSPHATASE"/>
    <property type="match status" value="1"/>
</dbReference>
<evidence type="ECO:0000256" key="1">
    <source>
        <dbReference type="ARBA" id="ARBA00004651"/>
    </source>
</evidence>
<keyword evidence="9 14" id="KW-0472">Membrane</keyword>
<reference evidence="15 16" key="1">
    <citation type="submission" date="2016-11" db="EMBL/GenBank/DDBJ databases">
        <authorList>
            <person name="Varghese N."/>
            <person name="Submissions S."/>
        </authorList>
    </citation>
    <scope>NUCLEOTIDE SEQUENCE [LARGE SCALE GENOMIC DNA]</scope>
    <source>
        <strain evidence="15 16">DSM 20664</strain>
    </source>
</reference>
<dbReference type="Pfam" id="PF02673">
    <property type="entry name" value="BacA"/>
    <property type="match status" value="1"/>
</dbReference>
<keyword evidence="16" id="KW-1185">Reference proteome</keyword>
<evidence type="ECO:0000256" key="11">
    <source>
        <dbReference type="ARBA" id="ARBA00032707"/>
    </source>
</evidence>
<evidence type="ECO:0000256" key="4">
    <source>
        <dbReference type="ARBA" id="ARBA00021581"/>
    </source>
</evidence>
<feature type="transmembrane region" description="Helical" evidence="14">
    <location>
        <begin position="87"/>
        <end position="105"/>
    </location>
</feature>
<protein>
    <recommendedName>
        <fullName evidence="4 14">Undecaprenyl-diphosphatase</fullName>
        <ecNumber evidence="3 14">3.6.1.27</ecNumber>
    </recommendedName>
    <alternativeName>
        <fullName evidence="12 14">Bacitracin resistance protein</fullName>
    </alternativeName>
    <alternativeName>
        <fullName evidence="11 14">Undecaprenyl pyrophosphate phosphatase</fullName>
    </alternativeName>
</protein>
<dbReference type="InterPro" id="IPR003824">
    <property type="entry name" value="UppP"/>
</dbReference>
<comment type="function">
    <text evidence="14">Catalyzes the dephosphorylation of undecaprenyl diphosphate (UPP). Confers resistance to bacitracin.</text>
</comment>
<dbReference type="EC" id="3.6.1.27" evidence="3 14"/>
<evidence type="ECO:0000256" key="2">
    <source>
        <dbReference type="ARBA" id="ARBA00010621"/>
    </source>
</evidence>
<feature type="transmembrane region" description="Helical" evidence="14">
    <location>
        <begin position="246"/>
        <end position="263"/>
    </location>
</feature>
<accession>A0ABY1JBQ9</accession>
<comment type="similarity">
    <text evidence="2 14">Belongs to the UppP family.</text>
</comment>
<evidence type="ECO:0000256" key="7">
    <source>
        <dbReference type="ARBA" id="ARBA00022801"/>
    </source>
</evidence>
<feature type="transmembrane region" description="Helical" evidence="14">
    <location>
        <begin position="216"/>
        <end position="234"/>
    </location>
</feature>
<keyword evidence="14" id="KW-0573">Peptidoglycan synthesis</keyword>
<evidence type="ECO:0000256" key="12">
    <source>
        <dbReference type="ARBA" id="ARBA00032932"/>
    </source>
</evidence>
<gene>
    <name evidence="14" type="primary">uppP</name>
    <name evidence="15" type="ORF">SAMN05444368_0552</name>
</gene>
<feature type="transmembrane region" description="Helical" evidence="14">
    <location>
        <begin position="111"/>
        <end position="133"/>
    </location>
</feature>
<keyword evidence="5 14" id="KW-1003">Cell membrane</keyword>
<dbReference type="PANTHER" id="PTHR30622:SF2">
    <property type="entry name" value="UNDECAPRENYL-DIPHOSPHATASE"/>
    <property type="match status" value="1"/>
</dbReference>
<evidence type="ECO:0000256" key="5">
    <source>
        <dbReference type="ARBA" id="ARBA00022475"/>
    </source>
</evidence>
<evidence type="ECO:0000256" key="13">
    <source>
        <dbReference type="ARBA" id="ARBA00047594"/>
    </source>
</evidence>
<evidence type="ECO:0000256" key="3">
    <source>
        <dbReference type="ARBA" id="ARBA00012374"/>
    </source>
</evidence>
<keyword evidence="10 14" id="KW-0046">Antibiotic resistance</keyword>
<dbReference type="EMBL" id="FSQZ01000001">
    <property type="protein sequence ID" value="SIN64156.1"/>
    <property type="molecule type" value="Genomic_DNA"/>
</dbReference>
<organism evidence="15 16">
    <name type="scientific">Acetomicrobium flavidum</name>
    <dbReference type="NCBI Taxonomy" id="49896"/>
    <lineage>
        <taxon>Bacteria</taxon>
        <taxon>Thermotogati</taxon>
        <taxon>Synergistota</taxon>
        <taxon>Synergistia</taxon>
        <taxon>Synergistales</taxon>
        <taxon>Acetomicrobiaceae</taxon>
        <taxon>Acetomicrobium</taxon>
    </lineage>
</organism>
<feature type="transmembrane region" description="Helical" evidence="14">
    <location>
        <begin position="183"/>
        <end position="204"/>
    </location>
</feature>